<keyword evidence="3" id="KW-1185">Reference proteome</keyword>
<dbReference type="Proteomes" id="UP000028123">
    <property type="component" value="Unassembled WGS sequence"/>
</dbReference>
<evidence type="ECO:0000259" key="1">
    <source>
        <dbReference type="Pfam" id="PF00975"/>
    </source>
</evidence>
<dbReference type="OrthoDB" id="9757538at2"/>
<dbReference type="InterPro" id="IPR001031">
    <property type="entry name" value="Thioesterase"/>
</dbReference>
<sequence>MNIQYHYKKAAVLLKRGQPPGASPMFFVHDGTGRIEGYFKVAEFVERTFSVYGITLDERVGYAPQNISIEELAISYIEQMKHIQPEGPYCIAGWSIGGTIAAEMARILEAHGEEVGCCVLVDAPPPGYYPPQDAQPFSAESETDYIRPFLRNEEPLKRWSRSRSAQAFWTAVADTLQPPDFDRPSFLRYVREEWADIFPDGSGLSLNQLFCAVNIVRTLHRARVAYVPRGSIDSPVHVFQAIESPLEGMDIWGRYCAHPVYIPAEGSHYTLFDAEHAPVFARQFNRILKGVGATKKSG</sequence>
<proteinExistence type="predicted"/>
<dbReference type="Gene3D" id="3.40.50.1820">
    <property type="entry name" value="alpha/beta hydrolase"/>
    <property type="match status" value="1"/>
</dbReference>
<organism evidence="2 3">
    <name type="scientific">Paenibacillus tyrfis</name>
    <dbReference type="NCBI Taxonomy" id="1501230"/>
    <lineage>
        <taxon>Bacteria</taxon>
        <taxon>Bacillati</taxon>
        <taxon>Bacillota</taxon>
        <taxon>Bacilli</taxon>
        <taxon>Bacillales</taxon>
        <taxon>Paenibacillaceae</taxon>
        <taxon>Paenibacillus</taxon>
    </lineage>
</organism>
<accession>A0A081PAD2</accession>
<dbReference type="AlphaFoldDB" id="A0A081PAD2"/>
<evidence type="ECO:0000313" key="2">
    <source>
        <dbReference type="EMBL" id="KEQ27655.1"/>
    </source>
</evidence>
<dbReference type="RefSeq" id="WP_036675454.1">
    <property type="nucleotide sequence ID" value="NZ_JNVM01000002.1"/>
</dbReference>
<evidence type="ECO:0000313" key="3">
    <source>
        <dbReference type="Proteomes" id="UP000028123"/>
    </source>
</evidence>
<protein>
    <recommendedName>
        <fullName evidence="1">Thioesterase domain-containing protein</fullName>
    </recommendedName>
</protein>
<dbReference type="eggNOG" id="COG3319">
    <property type="taxonomic scope" value="Bacteria"/>
</dbReference>
<gene>
    <name evidence="2" type="ORF">ET33_13265</name>
</gene>
<dbReference type="SUPFAM" id="SSF53474">
    <property type="entry name" value="alpha/beta-Hydrolases"/>
    <property type="match status" value="1"/>
</dbReference>
<comment type="caution">
    <text evidence="2">The sequence shown here is derived from an EMBL/GenBank/DDBJ whole genome shotgun (WGS) entry which is preliminary data.</text>
</comment>
<feature type="domain" description="Thioesterase" evidence="1">
    <location>
        <begin position="24"/>
        <end position="149"/>
    </location>
</feature>
<reference evidence="2 3" key="1">
    <citation type="submission" date="2014-06" db="EMBL/GenBank/DDBJ databases">
        <title>Draft genome sequence of Paenibacillus sp. MSt1.</title>
        <authorList>
            <person name="Aw Y.K."/>
            <person name="Ong K.S."/>
            <person name="Gan H.M."/>
            <person name="Lee S.M."/>
        </authorList>
    </citation>
    <scope>NUCLEOTIDE SEQUENCE [LARGE SCALE GENOMIC DNA]</scope>
    <source>
        <strain evidence="2 3">MSt1</strain>
    </source>
</reference>
<name>A0A081PAD2_9BACL</name>
<dbReference type="EMBL" id="JNVM01000002">
    <property type="protein sequence ID" value="KEQ27655.1"/>
    <property type="molecule type" value="Genomic_DNA"/>
</dbReference>
<dbReference type="InterPro" id="IPR029058">
    <property type="entry name" value="AB_hydrolase_fold"/>
</dbReference>
<dbReference type="Pfam" id="PF00975">
    <property type="entry name" value="Thioesterase"/>
    <property type="match status" value="1"/>
</dbReference>